<keyword evidence="2" id="KW-1185">Reference proteome</keyword>
<sequence>MEELADVGAVAVDVLTRENQQCIDEEKNQSKDKGEMGVHYVFLDIGDPVHNILSTRAVMQPEVEGLKEHWPASCIGTAFGIGAGEGATWTVLANWVAESFEVA</sequence>
<protein>
    <submittedName>
        <fullName evidence="1">Uncharacterized protein</fullName>
    </submittedName>
</protein>
<reference evidence="1" key="1">
    <citation type="submission" date="2015-04" db="UniProtKB">
        <authorList>
            <consortium name="EnsemblPlants"/>
        </authorList>
    </citation>
    <scope>IDENTIFICATION</scope>
</reference>
<proteinExistence type="predicted"/>
<dbReference type="Proteomes" id="UP000026962">
    <property type="component" value="Chromosome 12"/>
</dbReference>
<dbReference type="HOGENOM" id="CLU_2268150_0_0_1"/>
<dbReference type="AlphaFoldDB" id="A0A0E0MLN8"/>
<accession>A0A0E0MLN8</accession>
<name>A0A0E0MLN8_ORYPU</name>
<reference evidence="1" key="2">
    <citation type="submission" date="2018-05" db="EMBL/GenBank/DDBJ databases">
        <title>OpunRS2 (Oryza punctata Reference Sequence Version 2).</title>
        <authorList>
            <person name="Zhang J."/>
            <person name="Kudrna D."/>
            <person name="Lee S."/>
            <person name="Talag J."/>
            <person name="Welchert J."/>
            <person name="Wing R.A."/>
        </authorList>
    </citation>
    <scope>NUCLEOTIDE SEQUENCE [LARGE SCALE GENOMIC DNA]</scope>
</reference>
<evidence type="ECO:0000313" key="2">
    <source>
        <dbReference type="Proteomes" id="UP000026962"/>
    </source>
</evidence>
<dbReference type="EnsemblPlants" id="OPUNC12G08630.1">
    <property type="protein sequence ID" value="OPUNC12G08630.1"/>
    <property type="gene ID" value="OPUNC12G08630"/>
</dbReference>
<dbReference type="Gramene" id="OPUNC12G08630.1">
    <property type="protein sequence ID" value="OPUNC12G08630.1"/>
    <property type="gene ID" value="OPUNC12G08630"/>
</dbReference>
<organism evidence="1">
    <name type="scientific">Oryza punctata</name>
    <name type="common">Red rice</name>
    <dbReference type="NCBI Taxonomy" id="4537"/>
    <lineage>
        <taxon>Eukaryota</taxon>
        <taxon>Viridiplantae</taxon>
        <taxon>Streptophyta</taxon>
        <taxon>Embryophyta</taxon>
        <taxon>Tracheophyta</taxon>
        <taxon>Spermatophyta</taxon>
        <taxon>Magnoliopsida</taxon>
        <taxon>Liliopsida</taxon>
        <taxon>Poales</taxon>
        <taxon>Poaceae</taxon>
        <taxon>BOP clade</taxon>
        <taxon>Oryzoideae</taxon>
        <taxon>Oryzeae</taxon>
        <taxon>Oryzinae</taxon>
        <taxon>Oryza</taxon>
    </lineage>
</organism>
<evidence type="ECO:0000313" key="1">
    <source>
        <dbReference type="EnsemblPlants" id="OPUNC12G08630.1"/>
    </source>
</evidence>